<feature type="domain" description="MGAT4 conserved region" evidence="5">
    <location>
        <begin position="132"/>
        <end position="385"/>
    </location>
</feature>
<accession>A0A3S3NXS5</accession>
<keyword evidence="4" id="KW-0812">Transmembrane</keyword>
<name>A0A3S3NXS5_9ACAR</name>
<evidence type="ECO:0000313" key="8">
    <source>
        <dbReference type="EMBL" id="RWS11250.1"/>
    </source>
</evidence>
<evidence type="ECO:0000256" key="1">
    <source>
        <dbReference type="ARBA" id="ARBA00004922"/>
    </source>
</evidence>
<feature type="transmembrane region" description="Helical" evidence="4">
    <location>
        <begin position="12"/>
        <end position="34"/>
    </location>
</feature>
<dbReference type="GO" id="GO:0005795">
    <property type="term" value="C:Golgi stack"/>
    <property type="evidence" value="ECO:0007669"/>
    <property type="project" value="TreeGrafter"/>
</dbReference>
<proteinExistence type="predicted"/>
<comment type="caution">
    <text evidence="8">The sequence shown here is derived from an EMBL/GenBank/DDBJ whole genome shotgun (WGS) entry which is preliminary data.</text>
</comment>
<organism evidence="8 9">
    <name type="scientific">Dinothrombium tinctorium</name>
    <dbReference type="NCBI Taxonomy" id="1965070"/>
    <lineage>
        <taxon>Eukaryota</taxon>
        <taxon>Metazoa</taxon>
        <taxon>Ecdysozoa</taxon>
        <taxon>Arthropoda</taxon>
        <taxon>Chelicerata</taxon>
        <taxon>Arachnida</taxon>
        <taxon>Acari</taxon>
        <taxon>Acariformes</taxon>
        <taxon>Trombidiformes</taxon>
        <taxon>Prostigmata</taxon>
        <taxon>Anystina</taxon>
        <taxon>Parasitengona</taxon>
        <taxon>Trombidioidea</taxon>
        <taxon>Trombidiidae</taxon>
        <taxon>Dinothrombium</taxon>
    </lineage>
</organism>
<dbReference type="PANTHER" id="PTHR12062:SF9">
    <property type="entry name" value="ALPHA-1,3-MANNOSYL-GLYCOPROTEIN 4-BETA-N-ACETYLGLUCOSAMINYLTRANSFERASE A, ISOFORM A"/>
    <property type="match status" value="1"/>
</dbReference>
<evidence type="ECO:0000256" key="3">
    <source>
        <dbReference type="ARBA" id="ARBA00022679"/>
    </source>
</evidence>
<reference evidence="8 9" key="1">
    <citation type="journal article" date="2018" name="Gigascience">
        <title>Genomes of trombidid mites reveal novel predicted allergens and laterally-transferred genes associated with secondary metabolism.</title>
        <authorList>
            <person name="Dong X."/>
            <person name="Chaisiri K."/>
            <person name="Xia D."/>
            <person name="Armstrong S.D."/>
            <person name="Fang Y."/>
            <person name="Donnelly M.J."/>
            <person name="Kadowaki T."/>
            <person name="McGarry J.W."/>
            <person name="Darby A.C."/>
            <person name="Makepeace B.L."/>
        </authorList>
    </citation>
    <scope>NUCLEOTIDE SEQUENCE [LARGE SCALE GENOMIC DNA]</scope>
    <source>
        <strain evidence="8">UoL-WK</strain>
    </source>
</reference>
<comment type="pathway">
    <text evidence="1">Protein modification; protein glycosylation.</text>
</comment>
<dbReference type="GO" id="GO:0006487">
    <property type="term" value="P:protein N-linked glycosylation"/>
    <property type="evidence" value="ECO:0007669"/>
    <property type="project" value="TreeGrafter"/>
</dbReference>
<dbReference type="EMBL" id="NCKU01001965">
    <property type="protein sequence ID" value="RWS10779.1"/>
    <property type="molecule type" value="Genomic_DNA"/>
</dbReference>
<keyword evidence="4" id="KW-0472">Membrane</keyword>
<evidence type="ECO:0000259" key="5">
    <source>
        <dbReference type="Pfam" id="PF04666"/>
    </source>
</evidence>
<dbReference type="OrthoDB" id="2016523at2759"/>
<reference evidence="8" key="2">
    <citation type="submission" date="2018-11" db="EMBL/GenBank/DDBJ databases">
        <title>Trombidioid mite genomics.</title>
        <authorList>
            <person name="Dong X."/>
        </authorList>
    </citation>
    <scope>NUCLEOTIDE SEQUENCE</scope>
    <source>
        <strain evidence="8">UoL-WK</strain>
    </source>
</reference>
<feature type="non-terminal residue" evidence="8">
    <location>
        <position position="534"/>
    </location>
</feature>
<feature type="domain" description="MGAT4 A/B/C C-terminal" evidence="6">
    <location>
        <begin position="400"/>
        <end position="528"/>
    </location>
</feature>
<dbReference type="InterPro" id="IPR006759">
    <property type="entry name" value="Glyco_transf_54"/>
</dbReference>
<evidence type="ECO:0000313" key="7">
    <source>
        <dbReference type="EMBL" id="RWS10779.1"/>
    </source>
</evidence>
<dbReference type="EMBL" id="NCKU01001789">
    <property type="protein sequence ID" value="RWS11250.1"/>
    <property type="molecule type" value="Genomic_DNA"/>
</dbReference>
<gene>
    <name evidence="7" type="ORF">B4U79_05585</name>
    <name evidence="8" type="ORF">B4U79_14286</name>
</gene>
<evidence type="ECO:0000313" key="9">
    <source>
        <dbReference type="Proteomes" id="UP000285301"/>
    </source>
</evidence>
<dbReference type="Proteomes" id="UP000285301">
    <property type="component" value="Unassembled WGS sequence"/>
</dbReference>
<dbReference type="STRING" id="1965070.A0A3S3NXS5"/>
<keyword evidence="9" id="KW-1185">Reference proteome</keyword>
<dbReference type="GO" id="GO:0005793">
    <property type="term" value="C:endoplasmic reticulum-Golgi intermediate compartment"/>
    <property type="evidence" value="ECO:0007669"/>
    <property type="project" value="TreeGrafter"/>
</dbReference>
<keyword evidence="4" id="KW-1133">Transmembrane helix</keyword>
<dbReference type="GO" id="GO:0008375">
    <property type="term" value="F:acetylglucosaminyltransferase activity"/>
    <property type="evidence" value="ECO:0007669"/>
    <property type="project" value="TreeGrafter"/>
</dbReference>
<keyword evidence="2 8" id="KW-0328">Glycosyltransferase</keyword>
<evidence type="ECO:0000256" key="2">
    <source>
        <dbReference type="ARBA" id="ARBA00022676"/>
    </source>
</evidence>
<dbReference type="Pfam" id="PF04666">
    <property type="entry name" value="MGAT4_cons"/>
    <property type="match status" value="1"/>
</dbReference>
<dbReference type="PANTHER" id="PTHR12062">
    <property type="entry name" value="N-ACETYLGLUCOSAMINYLTRANSFERASE VI"/>
    <property type="match status" value="1"/>
</dbReference>
<sequence length="534" mass="61641">MKANRSSIFSRNLLSLYFGLILVFIPFFTILTIYTSNDGRKQSFDRRPNLELSLGHKIIELKQKLNHIEMLNQKRKLQISELQRKIENCASRKGNWSGRVASKDEQLVNDLFYVPSLLTFLPHFANFRNPLKPALRIISKNLSPNGRTGVSIVMGLPTVKRPVENYLIVTLQGLLDNLGPEEREEAVIVLFIAEQLFNDHIESGLLEVIAPPASYYPDLSNNSLKLTLGDPIERVRWRTKQNLDYAYLMMYCQQKGLFYVQLEDDIITKPNYVRLMKELALKQLLQKKDWFILQFSSLGFIGKMIKSVDLPLFISIFIMFRDEQPVDWLLEYTAKMRYCGLDYDKAKCNKILSKHWLTARPPLFQHIGVHSSLKGKVQKLRERNFGKSSLFVAHKSNPPAVVSTSLKQYQSYSLQRAYKGETFFWAFNPTKNDYVQFNFTPPVVVNYYKFRSGNWEHMSDIFVNTTVEVLPVSEKAPKSALKEPNGYFIVGEFLSLGAAQGNLTQWGKLQAMRLHCHTNSSNWVILSEILIENE</sequence>
<evidence type="ECO:0000259" key="6">
    <source>
        <dbReference type="Pfam" id="PF23524"/>
    </source>
</evidence>
<evidence type="ECO:0000256" key="4">
    <source>
        <dbReference type="SAM" id="Phobius"/>
    </source>
</evidence>
<dbReference type="AlphaFoldDB" id="A0A3S3NXS5"/>
<keyword evidence="3 8" id="KW-0808">Transferase</keyword>
<dbReference type="InterPro" id="IPR056576">
    <property type="entry name" value="MGAT4_A/B/C_C"/>
</dbReference>
<dbReference type="GO" id="GO:0005783">
    <property type="term" value="C:endoplasmic reticulum"/>
    <property type="evidence" value="ECO:0007669"/>
    <property type="project" value="TreeGrafter"/>
</dbReference>
<dbReference type="InterPro" id="IPR057279">
    <property type="entry name" value="MGAT4"/>
</dbReference>
<protein>
    <submittedName>
        <fullName evidence="8">Alpha-1:3-mannosyl-glycoprotein 4-beta-N-acetylglucosaminyltransferase B-like protein</fullName>
    </submittedName>
</protein>
<dbReference type="Pfam" id="PF23524">
    <property type="entry name" value="MGAT4A_C"/>
    <property type="match status" value="1"/>
</dbReference>